<dbReference type="EMBL" id="QXCT01000002">
    <property type="protein sequence ID" value="MDW9254854.1"/>
    <property type="molecule type" value="Genomic_DNA"/>
</dbReference>
<evidence type="ECO:0000256" key="1">
    <source>
        <dbReference type="SAM" id="MobiDB-lite"/>
    </source>
</evidence>
<protein>
    <submittedName>
        <fullName evidence="2">Uncharacterized protein</fullName>
    </submittedName>
</protein>
<reference evidence="2" key="1">
    <citation type="submission" date="2018-08" db="EMBL/GenBank/DDBJ databases">
        <title>Identification of Burkholderia cepacia strains that express a Burkholderia pseudomallei-like capsular polysaccharide.</title>
        <authorList>
            <person name="Burtnick M.N."/>
            <person name="Vongsouvath M."/>
            <person name="Newton P."/>
            <person name="Wuthiekanun V."/>
            <person name="Limmathurotsakul D."/>
            <person name="Brett P.J."/>
            <person name="Chantratita N."/>
            <person name="Dance D.A."/>
        </authorList>
    </citation>
    <scope>NUCLEOTIDE SEQUENCE</scope>
    <source>
        <strain evidence="2">SBXCC001</strain>
    </source>
</reference>
<feature type="region of interest" description="Disordered" evidence="1">
    <location>
        <begin position="1"/>
        <end position="58"/>
    </location>
</feature>
<evidence type="ECO:0000313" key="2">
    <source>
        <dbReference type="EMBL" id="MDW9254854.1"/>
    </source>
</evidence>
<dbReference type="AlphaFoldDB" id="A0AAW9D1H9"/>
<comment type="caution">
    <text evidence="2">The sequence shown here is derived from an EMBL/GenBank/DDBJ whole genome shotgun (WGS) entry which is preliminary data.</text>
</comment>
<organism evidence="2 3">
    <name type="scientific">Burkholderia thailandensis</name>
    <dbReference type="NCBI Taxonomy" id="57975"/>
    <lineage>
        <taxon>Bacteria</taxon>
        <taxon>Pseudomonadati</taxon>
        <taxon>Pseudomonadota</taxon>
        <taxon>Betaproteobacteria</taxon>
        <taxon>Burkholderiales</taxon>
        <taxon>Burkholderiaceae</taxon>
        <taxon>Burkholderia</taxon>
        <taxon>pseudomallei group</taxon>
    </lineage>
</organism>
<sequence length="92" mass="10151">MTSARSGDARRAAPRRLRGAAAMRAAARGDRGRRVARAGASEPSNGPATRASMERRWRAPHIRIRTPAVRRPRGAAVRLRRPPLPYAIRTHP</sequence>
<gene>
    <name evidence="2" type="ORF">C7S16_0167</name>
</gene>
<proteinExistence type="predicted"/>
<name>A0AAW9D1H9_BURTH</name>
<evidence type="ECO:0000313" key="3">
    <source>
        <dbReference type="Proteomes" id="UP001272137"/>
    </source>
</evidence>
<dbReference type="Proteomes" id="UP001272137">
    <property type="component" value="Unassembled WGS sequence"/>
</dbReference>
<accession>A0AAW9D1H9</accession>